<dbReference type="Pfam" id="PF01315">
    <property type="entry name" value="Ald_Xan_dh_C"/>
    <property type="match status" value="1"/>
</dbReference>
<dbReference type="FunFam" id="3.30.365.10:FF:000021">
    <property type="entry name" value="Carbon monoxide dehydrogenase, large subunit"/>
    <property type="match status" value="1"/>
</dbReference>
<dbReference type="GO" id="GO:0016491">
    <property type="term" value="F:oxidoreductase activity"/>
    <property type="evidence" value="ECO:0007669"/>
    <property type="project" value="UniProtKB-KW"/>
</dbReference>
<dbReference type="InterPro" id="IPR037165">
    <property type="entry name" value="AldOxase/xan_DH_Mopterin-bd_sf"/>
</dbReference>
<dbReference type="EMBL" id="FMJB01000050">
    <property type="protein sequence ID" value="SCM68054.1"/>
    <property type="molecule type" value="Genomic_DNA"/>
</dbReference>
<dbReference type="InterPro" id="IPR036856">
    <property type="entry name" value="Ald_Oxase/Xan_DH_a/b_sf"/>
</dbReference>
<dbReference type="RefSeq" id="WP_072706685.1">
    <property type="nucleotide sequence ID" value="NZ_FMJB01000050.1"/>
</dbReference>
<gene>
    <name evidence="4" type="primary">coxL</name>
    <name evidence="4" type="ORF">KARMA_2262</name>
</gene>
<evidence type="ECO:0000313" key="4">
    <source>
        <dbReference type="EMBL" id="SCM68054.1"/>
    </source>
</evidence>
<dbReference type="Gene3D" id="3.90.1170.50">
    <property type="entry name" value="Aldehyde oxidase/xanthine dehydrogenase, a/b hammerhead"/>
    <property type="match status" value="1"/>
</dbReference>
<dbReference type="GO" id="GO:0005506">
    <property type="term" value="F:iron ion binding"/>
    <property type="evidence" value="ECO:0007669"/>
    <property type="project" value="InterPro"/>
</dbReference>
<keyword evidence="5" id="KW-1185">Reference proteome</keyword>
<organism evidence="4 5">
    <name type="scientific">Donghicola eburneus</name>
    <dbReference type="NCBI Taxonomy" id="393278"/>
    <lineage>
        <taxon>Bacteria</taxon>
        <taxon>Pseudomonadati</taxon>
        <taxon>Pseudomonadota</taxon>
        <taxon>Alphaproteobacteria</taxon>
        <taxon>Rhodobacterales</taxon>
        <taxon>Roseobacteraceae</taxon>
        <taxon>Donghicola</taxon>
    </lineage>
</organism>
<dbReference type="PANTHER" id="PTHR11908:SF132">
    <property type="entry name" value="ALDEHYDE OXIDASE 1-RELATED"/>
    <property type="match status" value="1"/>
</dbReference>
<dbReference type="InterPro" id="IPR008274">
    <property type="entry name" value="AldOxase/xan_DH_MoCoBD1"/>
</dbReference>
<protein>
    <submittedName>
        <fullName evidence="4">Carbon monoxide dehydrogenase, large subunit</fullName>
    </submittedName>
</protein>
<dbReference type="SUPFAM" id="SSF56003">
    <property type="entry name" value="Molybdenum cofactor-binding domain"/>
    <property type="match status" value="1"/>
</dbReference>
<dbReference type="InterPro" id="IPR000674">
    <property type="entry name" value="Ald_Oxase/Xan_DH_a/b"/>
</dbReference>
<evidence type="ECO:0000259" key="3">
    <source>
        <dbReference type="SMART" id="SM01008"/>
    </source>
</evidence>
<dbReference type="SMART" id="SM01008">
    <property type="entry name" value="Ald_Xan_dh_C"/>
    <property type="match status" value="1"/>
</dbReference>
<dbReference type="Proteomes" id="UP000184085">
    <property type="component" value="Unassembled WGS sequence"/>
</dbReference>
<feature type="domain" description="Aldehyde oxidase/xanthine dehydrogenase a/b hammerhead" evidence="3">
    <location>
        <begin position="21"/>
        <end position="139"/>
    </location>
</feature>
<dbReference type="Gene3D" id="3.30.365.10">
    <property type="entry name" value="Aldehyde oxidase/xanthine dehydrogenase, molybdopterin binding domain"/>
    <property type="match status" value="4"/>
</dbReference>
<dbReference type="SUPFAM" id="SSF54665">
    <property type="entry name" value="CO dehydrogenase molybdoprotein N-domain-like"/>
    <property type="match status" value="1"/>
</dbReference>
<reference evidence="5" key="1">
    <citation type="submission" date="2016-09" db="EMBL/GenBank/DDBJ databases">
        <authorList>
            <person name="Wibberg D."/>
        </authorList>
    </citation>
    <scope>NUCLEOTIDE SEQUENCE [LARGE SCALE GENOMIC DNA]</scope>
</reference>
<dbReference type="Pfam" id="PF20256">
    <property type="entry name" value="MoCoBD_2"/>
    <property type="match status" value="1"/>
</dbReference>
<dbReference type="InterPro" id="IPR046867">
    <property type="entry name" value="AldOxase/xan_DH_MoCoBD2"/>
</dbReference>
<dbReference type="AlphaFoldDB" id="A0A1M4N221"/>
<evidence type="ECO:0000256" key="2">
    <source>
        <dbReference type="ARBA" id="ARBA00023002"/>
    </source>
</evidence>
<dbReference type="InterPro" id="IPR016208">
    <property type="entry name" value="Ald_Oxase/xanthine_DH-like"/>
</dbReference>
<dbReference type="PANTHER" id="PTHR11908">
    <property type="entry name" value="XANTHINE DEHYDROGENASE"/>
    <property type="match status" value="1"/>
</dbReference>
<keyword evidence="1" id="KW-0500">Molybdenum</keyword>
<keyword evidence="2" id="KW-0560">Oxidoreductase</keyword>
<accession>A0A1M4N221</accession>
<evidence type="ECO:0000313" key="5">
    <source>
        <dbReference type="Proteomes" id="UP000184085"/>
    </source>
</evidence>
<dbReference type="Pfam" id="PF02738">
    <property type="entry name" value="MoCoBD_1"/>
    <property type="match status" value="1"/>
</dbReference>
<proteinExistence type="predicted"/>
<name>A0A1M4N221_9RHOB</name>
<sequence>MPKDSGIGAASKRREDVRFLTGTGNYTDDINVYGQTYVYFLRSDVAHGRINNIDTSAAAAMEGVVGIFTGADFEGIGGLPCGWQVTDRFGEAMQEPAHPVLAQGKVRHVGDPIAAVVAESLQQARDAAEAIEVDIEELPAVVDMKAALEEGSAKVHDDLTSNLCYDWGFVEDNKAAVDEAIKNAAHVTTLELVNNRLVANPMEPRVAVGEYNRSNDESTLYTTSQNPHVIRLLMGAFVLGIPEHKLRVVAPDVGGGFGTKIFHYAEEAFVTFAARKLNRPVKWTASRSEAFMSDAHGRDHVTKIELALDADNNFTALRTETYANMGAYLSTFAPSVPTWLHGTLMAGNYKTPLIYVNVKAVFTNTVPVDAYRGAGRPEATYQLERVVDKAARELGVDPIALRRQNFISEFPYATPVAVEYDTGDYFATMDKLEEIADLAGFEARRKESEAKGMLRGLGVNCYIEACGIAPSNLVGQLGARAGLYDAATVRVNATGSISVMVGAHSHGQGHETAFPQVVADMLGIDESMIEIVHGDSSKIPFGMGTYGSRSLAVCGSAMVKATEKIIKKAKKIASHLLEASEGDIELKDGQFTVAGTDKSVAWGDVTLAAYVPHNYPLEDIEPGLEETAFYDPSNFTYPSGAYCCEVELDPETGRVTIERFAAADDFGNVVNPMIVEGQVHGGIGQGIGQALLENCVYDSEGQLLSASYMDYAMPRAEDVPFYVVDHSCATPCTHNPLGVKGCGEAGAIGSPPSVVNAVIDAIQSSGKKDVTHIDMPLSPQRVWAAMQG</sequence>
<evidence type="ECO:0000256" key="1">
    <source>
        <dbReference type="ARBA" id="ARBA00022505"/>
    </source>
</evidence>